<comment type="caution">
    <text evidence="2">The sequence shown here is derived from an EMBL/GenBank/DDBJ whole genome shotgun (WGS) entry which is preliminary data.</text>
</comment>
<dbReference type="RefSeq" id="WP_259059900.1">
    <property type="nucleotide sequence ID" value="NZ_JANTZM010000016.1"/>
</dbReference>
<evidence type="ECO:0008006" key="4">
    <source>
        <dbReference type="Google" id="ProtNLM"/>
    </source>
</evidence>
<feature type="region of interest" description="Disordered" evidence="1">
    <location>
        <begin position="131"/>
        <end position="153"/>
    </location>
</feature>
<feature type="compositionally biased region" description="Polar residues" evidence="1">
    <location>
        <begin position="132"/>
        <end position="153"/>
    </location>
</feature>
<accession>A0AAW5PA77</accession>
<evidence type="ECO:0000313" key="3">
    <source>
        <dbReference type="Proteomes" id="UP001155110"/>
    </source>
</evidence>
<evidence type="ECO:0000256" key="1">
    <source>
        <dbReference type="SAM" id="MobiDB-lite"/>
    </source>
</evidence>
<reference evidence="2" key="1">
    <citation type="submission" date="2022-08" db="EMBL/GenBank/DDBJ databases">
        <title>Genomic Encyclopedia of Type Strains, Phase V (KMG-V): Genome sequencing to study the core and pangenomes of soil and plant-associated prokaryotes.</title>
        <authorList>
            <person name="Whitman W."/>
        </authorList>
    </citation>
    <scope>NUCLEOTIDE SEQUENCE</scope>
    <source>
        <strain evidence="2">SP3002</strain>
    </source>
</reference>
<dbReference type="PROSITE" id="PS51257">
    <property type="entry name" value="PROKAR_LIPOPROTEIN"/>
    <property type="match status" value="1"/>
</dbReference>
<dbReference type="AlphaFoldDB" id="A0AAW5PA77"/>
<name>A0AAW5PA77_9BACT</name>
<dbReference type="EMBL" id="JANTZM010000016">
    <property type="protein sequence ID" value="MCS4158957.1"/>
    <property type="molecule type" value="Genomic_DNA"/>
</dbReference>
<proteinExistence type="predicted"/>
<protein>
    <recommendedName>
        <fullName evidence="4">Lipoprotein</fullName>
    </recommendedName>
</protein>
<evidence type="ECO:0000313" key="2">
    <source>
        <dbReference type="EMBL" id="MCS4158957.1"/>
    </source>
</evidence>
<sequence>MTRSESLRFLHVVSLSLLVTTGLLAVGCDSGGSNGGGGNLSGAVTATVDGGEAAGALAVNFTYTTGDGACSEVAFTEDFDVPGDREFDPEVISVRCDADANEWDEVEVTFNPNDSAGGLTLTLTSGGGEIASASSPTDNGNLVATAGSVNDGS</sequence>
<gene>
    <name evidence="2" type="ORF">GGP99_002941</name>
</gene>
<dbReference type="Proteomes" id="UP001155110">
    <property type="component" value="Unassembled WGS sequence"/>
</dbReference>
<organism evidence="2 3">
    <name type="scientific">Salinibacter ruber</name>
    <dbReference type="NCBI Taxonomy" id="146919"/>
    <lineage>
        <taxon>Bacteria</taxon>
        <taxon>Pseudomonadati</taxon>
        <taxon>Rhodothermota</taxon>
        <taxon>Rhodothermia</taxon>
        <taxon>Rhodothermales</taxon>
        <taxon>Salinibacteraceae</taxon>
        <taxon>Salinibacter</taxon>
    </lineage>
</organism>